<evidence type="ECO:0008006" key="2">
    <source>
        <dbReference type="Google" id="ProtNLM"/>
    </source>
</evidence>
<evidence type="ECO:0000313" key="1">
    <source>
        <dbReference type="EMBL" id="GAG18683.1"/>
    </source>
</evidence>
<name>X0W219_9ZZZZ</name>
<comment type="caution">
    <text evidence="1">The sequence shown here is derived from an EMBL/GenBank/DDBJ whole genome shotgun (WGS) entry which is preliminary data.</text>
</comment>
<protein>
    <recommendedName>
        <fullName evidence="2">Type 4 fimbrial biogenesis protein PilX N-terminal domain-containing protein</fullName>
    </recommendedName>
</protein>
<proteinExistence type="predicted"/>
<reference evidence="1" key="1">
    <citation type="journal article" date="2014" name="Front. Microbiol.">
        <title>High frequency of phylogenetically diverse reductive dehalogenase-homologous genes in deep subseafloor sedimentary metagenomes.</title>
        <authorList>
            <person name="Kawai M."/>
            <person name="Futagami T."/>
            <person name="Toyoda A."/>
            <person name="Takaki Y."/>
            <person name="Nishi S."/>
            <person name="Hori S."/>
            <person name="Arai W."/>
            <person name="Tsubouchi T."/>
            <person name="Morono Y."/>
            <person name="Uchiyama I."/>
            <person name="Ito T."/>
            <person name="Fujiyama A."/>
            <person name="Inagaki F."/>
            <person name="Takami H."/>
        </authorList>
    </citation>
    <scope>NUCLEOTIDE SEQUENCE</scope>
    <source>
        <strain evidence="1">Expedition CK06-06</strain>
    </source>
</reference>
<dbReference type="AlphaFoldDB" id="X0W219"/>
<accession>X0W219</accession>
<gene>
    <name evidence="1" type="ORF">S01H1_54617</name>
</gene>
<organism evidence="1">
    <name type="scientific">marine sediment metagenome</name>
    <dbReference type="NCBI Taxonomy" id="412755"/>
    <lineage>
        <taxon>unclassified sequences</taxon>
        <taxon>metagenomes</taxon>
        <taxon>ecological metagenomes</taxon>
    </lineage>
</organism>
<sequence>MIAIVIILTALIGTSNFRYYSTLDAQKAATKITASRIGLMLCENWRGIGGVGTYDPTTSLGSALTITTSTGPAEPGDFTLLGSYTITVNGANYYITLSWKDVSTGLRALNVVVAWTQRTQGVSSLNNADQSFKLTTYAL</sequence>
<dbReference type="EMBL" id="BARS01035452">
    <property type="protein sequence ID" value="GAG18683.1"/>
    <property type="molecule type" value="Genomic_DNA"/>
</dbReference>